<feature type="region of interest" description="Disordered" evidence="1">
    <location>
        <begin position="1"/>
        <end position="26"/>
    </location>
</feature>
<sequence>MKIFNRRSNSMKVGTNKSTEQDESLNTDKIKDNVAYDNIQKFKKEMNSAKDDCLNWKKESKCF</sequence>
<comment type="caution">
    <text evidence="2">The sequence shown here is derived from an EMBL/GenBank/DDBJ whole genome shotgun (WGS) entry which is preliminary data.</text>
</comment>
<dbReference type="Proteomes" id="UP001498469">
    <property type="component" value="Unassembled WGS sequence"/>
</dbReference>
<proteinExistence type="predicted"/>
<accession>A0ABU7UVM1</accession>
<keyword evidence="3" id="KW-1185">Reference proteome</keyword>
<dbReference type="EMBL" id="JAZHFS010000062">
    <property type="protein sequence ID" value="MEF2115412.1"/>
    <property type="molecule type" value="Genomic_DNA"/>
</dbReference>
<feature type="compositionally biased region" description="Polar residues" evidence="1">
    <location>
        <begin position="1"/>
        <end position="18"/>
    </location>
</feature>
<evidence type="ECO:0000313" key="2">
    <source>
        <dbReference type="EMBL" id="MEF2115412.1"/>
    </source>
</evidence>
<name>A0ABU7UVM1_9CLOT</name>
<evidence type="ECO:0000313" key="3">
    <source>
        <dbReference type="Proteomes" id="UP001498469"/>
    </source>
</evidence>
<dbReference type="RefSeq" id="WP_216252379.1">
    <property type="nucleotide sequence ID" value="NZ_JAZHFS010000062.1"/>
</dbReference>
<reference evidence="2 3" key="1">
    <citation type="submission" date="2023-11" db="EMBL/GenBank/DDBJ databases">
        <title>Draft genome sequence of a psychrophilic Clostridium strain from permafrost water brine.</title>
        <authorList>
            <person name="Shcherbakova V.A."/>
            <person name="Trubitsyn V.E."/>
            <person name="Zakharyuk A.G."/>
        </authorList>
    </citation>
    <scope>NUCLEOTIDE SEQUENCE [LARGE SCALE GENOMIC DNA]</scope>
    <source>
        <strain evidence="2 3">14F</strain>
    </source>
</reference>
<gene>
    <name evidence="2" type="ORF">SJI18_24390</name>
</gene>
<evidence type="ECO:0000256" key="1">
    <source>
        <dbReference type="SAM" id="MobiDB-lite"/>
    </source>
</evidence>
<organism evidence="2 3">
    <name type="scientific">Clostridium frigoriphilum</name>
    <dbReference type="NCBI Taxonomy" id="443253"/>
    <lineage>
        <taxon>Bacteria</taxon>
        <taxon>Bacillati</taxon>
        <taxon>Bacillota</taxon>
        <taxon>Clostridia</taxon>
        <taxon>Eubacteriales</taxon>
        <taxon>Clostridiaceae</taxon>
        <taxon>Clostridium</taxon>
    </lineage>
</organism>
<protein>
    <submittedName>
        <fullName evidence="2">Uncharacterized protein</fullName>
    </submittedName>
</protein>